<proteinExistence type="evidence at transcript level"/>
<dbReference type="AlphaFoldDB" id="F2DA82"/>
<organism evidence="1">
    <name type="scientific">Hordeum vulgare subsp. vulgare</name>
    <name type="common">Domesticated barley</name>
    <dbReference type="NCBI Taxonomy" id="112509"/>
    <lineage>
        <taxon>Eukaryota</taxon>
        <taxon>Viridiplantae</taxon>
        <taxon>Streptophyta</taxon>
        <taxon>Embryophyta</taxon>
        <taxon>Tracheophyta</taxon>
        <taxon>Spermatophyta</taxon>
        <taxon>Magnoliopsida</taxon>
        <taxon>Liliopsida</taxon>
        <taxon>Poales</taxon>
        <taxon>Poaceae</taxon>
        <taxon>BOP clade</taxon>
        <taxon>Pooideae</taxon>
        <taxon>Triticodae</taxon>
        <taxon>Triticeae</taxon>
        <taxon>Hordeinae</taxon>
        <taxon>Hordeum</taxon>
    </lineage>
</organism>
<evidence type="ECO:0000313" key="1">
    <source>
        <dbReference type="EMBL" id="BAJ92003.1"/>
    </source>
</evidence>
<dbReference type="EMBL" id="AK360795">
    <property type="protein sequence ID" value="BAJ92003.1"/>
    <property type="molecule type" value="mRNA"/>
</dbReference>
<accession>F2DA82</accession>
<protein>
    <submittedName>
        <fullName evidence="1">Predicted protein</fullName>
    </submittedName>
</protein>
<sequence length="66" mass="7868">MESAEISHCVAWMESPADLELCVLELSLHLLLRFLDCRSTLLLRIFRLIMDLTYIKFLRNNYIMSY</sequence>
<name>F2DA82_HORVV</name>
<reference evidence="1" key="1">
    <citation type="journal article" date="2011" name="Plant Physiol.">
        <title>Comprehensive sequence analysis of 24,783 barley full-length cDNAs derived from 12 clone libraries.</title>
        <authorList>
            <person name="Matsumoto T."/>
            <person name="Tanaka T."/>
            <person name="Sakai H."/>
            <person name="Amano N."/>
            <person name="Kanamori H."/>
            <person name="Kurita K."/>
            <person name="Kikuta A."/>
            <person name="Kamiya K."/>
            <person name="Yamamoto M."/>
            <person name="Ikawa H."/>
            <person name="Fujii N."/>
            <person name="Hori K."/>
            <person name="Itoh T."/>
            <person name="Sato K."/>
        </authorList>
    </citation>
    <scope>NUCLEOTIDE SEQUENCE</scope>
    <source>
        <tissue evidence="1">Shoot</tissue>
    </source>
</reference>